<keyword evidence="1" id="KW-0812">Transmembrane</keyword>
<evidence type="ECO:0000313" key="3">
    <source>
        <dbReference type="Proteomes" id="UP000321168"/>
    </source>
</evidence>
<name>A0A5C6V0I1_9FLAO</name>
<dbReference type="Proteomes" id="UP000321168">
    <property type="component" value="Unassembled WGS sequence"/>
</dbReference>
<accession>A0A5C6V0I1</accession>
<protein>
    <submittedName>
        <fullName evidence="2">Uncharacterized protein</fullName>
    </submittedName>
</protein>
<feature type="transmembrane region" description="Helical" evidence="1">
    <location>
        <begin position="40"/>
        <end position="57"/>
    </location>
</feature>
<keyword evidence="1" id="KW-0472">Membrane</keyword>
<keyword evidence="1" id="KW-1133">Transmembrane helix</keyword>
<feature type="transmembrane region" description="Helical" evidence="1">
    <location>
        <begin position="10"/>
        <end position="28"/>
    </location>
</feature>
<comment type="caution">
    <text evidence="2">The sequence shown here is derived from an EMBL/GenBank/DDBJ whole genome shotgun (WGS) entry which is preliminary data.</text>
</comment>
<dbReference type="AlphaFoldDB" id="A0A5C6V0I1"/>
<dbReference type="EMBL" id="VORB01000006">
    <property type="protein sequence ID" value="TXC78689.1"/>
    <property type="molecule type" value="Genomic_DNA"/>
</dbReference>
<dbReference type="RefSeq" id="WP_147014716.1">
    <property type="nucleotide sequence ID" value="NZ_VORB01000006.1"/>
</dbReference>
<sequence>MHEKIKAQRIIYFALFAGMVIFALLSVMKVNGISTQMKDAPLTIVAVLLLLGTYFFGNKFYQKKLGEISPNLDVNQKLALFQTASIIRWASMEGAVLFCIILMQINTSIYPACLGFIGILVYLSYFPNQTVMENGMQLNSEEKRMLFGSKLFE</sequence>
<evidence type="ECO:0000256" key="1">
    <source>
        <dbReference type="SAM" id="Phobius"/>
    </source>
</evidence>
<gene>
    <name evidence="2" type="ORF">FRX97_08195</name>
</gene>
<organism evidence="2 3">
    <name type="scientific">Luteibaculum oceani</name>
    <dbReference type="NCBI Taxonomy" id="1294296"/>
    <lineage>
        <taxon>Bacteria</taxon>
        <taxon>Pseudomonadati</taxon>
        <taxon>Bacteroidota</taxon>
        <taxon>Flavobacteriia</taxon>
        <taxon>Flavobacteriales</taxon>
        <taxon>Luteibaculaceae</taxon>
        <taxon>Luteibaculum</taxon>
    </lineage>
</organism>
<evidence type="ECO:0000313" key="2">
    <source>
        <dbReference type="EMBL" id="TXC78689.1"/>
    </source>
</evidence>
<reference evidence="2 3" key="1">
    <citation type="submission" date="2019-08" db="EMBL/GenBank/DDBJ databases">
        <title>Genome of Luteibaculum oceani JCM 18817.</title>
        <authorList>
            <person name="Bowman J.P."/>
        </authorList>
    </citation>
    <scope>NUCLEOTIDE SEQUENCE [LARGE SCALE GENOMIC DNA]</scope>
    <source>
        <strain evidence="2 3">JCM 18817</strain>
    </source>
</reference>
<dbReference type="OrthoDB" id="1151358at2"/>
<proteinExistence type="predicted"/>
<feature type="transmembrane region" description="Helical" evidence="1">
    <location>
        <begin position="109"/>
        <end position="126"/>
    </location>
</feature>
<keyword evidence="3" id="KW-1185">Reference proteome</keyword>